<dbReference type="EMBL" id="JBHSPH010000010">
    <property type="protein sequence ID" value="MFC5864910.1"/>
    <property type="molecule type" value="Genomic_DNA"/>
</dbReference>
<organism evidence="3 4">
    <name type="scientific">Acidicapsa dinghuensis</name>
    <dbReference type="NCBI Taxonomy" id="2218256"/>
    <lineage>
        <taxon>Bacteria</taxon>
        <taxon>Pseudomonadati</taxon>
        <taxon>Acidobacteriota</taxon>
        <taxon>Terriglobia</taxon>
        <taxon>Terriglobales</taxon>
        <taxon>Acidobacteriaceae</taxon>
        <taxon>Acidicapsa</taxon>
    </lineage>
</organism>
<dbReference type="InterPro" id="IPR050194">
    <property type="entry name" value="Glycosyltransferase_grp1"/>
</dbReference>
<feature type="domain" description="Glycosyltransferase subfamily 4-like N-terminal" evidence="2">
    <location>
        <begin position="17"/>
        <end position="171"/>
    </location>
</feature>
<dbReference type="SUPFAM" id="SSF53756">
    <property type="entry name" value="UDP-Glycosyltransferase/glycogen phosphorylase"/>
    <property type="match status" value="1"/>
</dbReference>
<dbReference type="RefSeq" id="WP_263332325.1">
    <property type="nucleotide sequence ID" value="NZ_JAGSYH010000001.1"/>
</dbReference>
<proteinExistence type="predicted"/>
<sequence length="373" mass="40816">MSYRIKLLLLIPHLGGGGAERVTAQLAIHLDPSRFAIHLATISEDRPGAPQLPSHVTLHRLSCERVRSAWQPILSLIHRLKPDVVFSGMAHLSFLILALRPLLPRHTRILVRQNTTASAAATTRRHRLAYRTLYPLADTIFCQSQAMADDLIQHFSISPHKLSVCPNPIDIGSIRSAIRQARRSVTQSAFPRVLCIARLSHEKGIDLLLQAFASVLRVHPSAFLTVLGNGPLLADLQNLACYLNVHHAVSFPGFQSDLAHHYAQSTLFVLPSRYEGMPNALLEAAAAEIPIVATPASQGLIDLLHSQPGVWLTQSTTPKSIAETLLAAIAELQSSPGLNTPHFDHTFLAPFEVSRSIAAYAACFEQALPQVQQ</sequence>
<keyword evidence="3" id="KW-0328">Glycosyltransferase</keyword>
<dbReference type="GO" id="GO:0016757">
    <property type="term" value="F:glycosyltransferase activity"/>
    <property type="evidence" value="ECO:0007669"/>
    <property type="project" value="UniProtKB-KW"/>
</dbReference>
<evidence type="ECO:0000259" key="1">
    <source>
        <dbReference type="Pfam" id="PF00534"/>
    </source>
</evidence>
<protein>
    <submittedName>
        <fullName evidence="3">Glycosyltransferase</fullName>
        <ecNumber evidence="3">2.4.-.-</ecNumber>
    </submittedName>
</protein>
<dbReference type="InterPro" id="IPR028098">
    <property type="entry name" value="Glyco_trans_4-like_N"/>
</dbReference>
<name>A0ABW1ENM5_9BACT</name>
<feature type="domain" description="Glycosyl transferase family 1" evidence="1">
    <location>
        <begin position="189"/>
        <end position="329"/>
    </location>
</feature>
<dbReference type="Gene3D" id="3.40.50.2000">
    <property type="entry name" value="Glycogen Phosphorylase B"/>
    <property type="match status" value="2"/>
</dbReference>
<comment type="caution">
    <text evidence="3">The sequence shown here is derived from an EMBL/GenBank/DDBJ whole genome shotgun (WGS) entry which is preliminary data.</text>
</comment>
<keyword evidence="3" id="KW-0808">Transferase</keyword>
<dbReference type="CDD" id="cd03811">
    <property type="entry name" value="GT4_GT28_WabH-like"/>
    <property type="match status" value="1"/>
</dbReference>
<dbReference type="PANTHER" id="PTHR45947:SF3">
    <property type="entry name" value="SULFOQUINOVOSYL TRANSFERASE SQD2"/>
    <property type="match status" value="1"/>
</dbReference>
<dbReference type="PANTHER" id="PTHR45947">
    <property type="entry name" value="SULFOQUINOVOSYL TRANSFERASE SQD2"/>
    <property type="match status" value="1"/>
</dbReference>
<dbReference type="Proteomes" id="UP001596091">
    <property type="component" value="Unassembled WGS sequence"/>
</dbReference>
<evidence type="ECO:0000259" key="2">
    <source>
        <dbReference type="Pfam" id="PF13439"/>
    </source>
</evidence>
<dbReference type="Pfam" id="PF13439">
    <property type="entry name" value="Glyco_transf_4"/>
    <property type="match status" value="1"/>
</dbReference>
<keyword evidence="4" id="KW-1185">Reference proteome</keyword>
<dbReference type="EC" id="2.4.-.-" evidence="3"/>
<gene>
    <name evidence="3" type="ORF">ACFPT7_21560</name>
</gene>
<evidence type="ECO:0000313" key="3">
    <source>
        <dbReference type="EMBL" id="MFC5864910.1"/>
    </source>
</evidence>
<reference evidence="4" key="1">
    <citation type="journal article" date="2019" name="Int. J. Syst. Evol. Microbiol.">
        <title>The Global Catalogue of Microorganisms (GCM) 10K type strain sequencing project: providing services to taxonomists for standard genome sequencing and annotation.</title>
        <authorList>
            <consortium name="The Broad Institute Genomics Platform"/>
            <consortium name="The Broad Institute Genome Sequencing Center for Infectious Disease"/>
            <person name="Wu L."/>
            <person name="Ma J."/>
        </authorList>
    </citation>
    <scope>NUCLEOTIDE SEQUENCE [LARGE SCALE GENOMIC DNA]</scope>
    <source>
        <strain evidence="4">JCM 4087</strain>
    </source>
</reference>
<accession>A0ABW1ENM5</accession>
<dbReference type="InterPro" id="IPR001296">
    <property type="entry name" value="Glyco_trans_1"/>
</dbReference>
<dbReference type="Pfam" id="PF00534">
    <property type="entry name" value="Glycos_transf_1"/>
    <property type="match status" value="1"/>
</dbReference>
<evidence type="ECO:0000313" key="4">
    <source>
        <dbReference type="Proteomes" id="UP001596091"/>
    </source>
</evidence>